<dbReference type="EMBL" id="CADCXV010000702">
    <property type="protein sequence ID" value="CAB0033185.1"/>
    <property type="molecule type" value="Genomic_DNA"/>
</dbReference>
<feature type="region of interest" description="Disordered" evidence="1">
    <location>
        <begin position="210"/>
        <end position="231"/>
    </location>
</feature>
<gene>
    <name evidence="2" type="ORF">TBRA_LOCUS5104</name>
</gene>
<name>A0A6H5I9R1_9HYME</name>
<sequence length="392" mass="43618">MNLANVKTHRSTSSRSALCQCSSNSKNTRSKIAWIHLTRHQRRITRVCVGTHNLLVLKHTLNSHAHEERADDIVIVSAQCYNFYNCYDSGTRQDKPCKRRIPLMCFVLIGVVFSVPVKKQLSTEEKIAGLLELPSLLNFKISKVELITFISIMIKLLVYEMNLTIKNATLDNTNSQDVEKLQNAIDILNHAMKELKREKNRFKNTIMHKKRDTSTQNFQKNNFTTPSYRHSPYNKTKLEPIAISNESGELDHNLDQLYKDLELSGPDSDIDVGKLVSQVITGASSGFSAGASGESSAGLSNGPGGGYPPAAYGPPSTAQIALIEPPKKNQPAPATFNNSNKKRTSKRKSITAFRPQSPRPKPTPRPSLDDYDSAEAQNYGAYGVIILQTLLY</sequence>
<reference evidence="2 3" key="1">
    <citation type="submission" date="2020-02" db="EMBL/GenBank/DDBJ databases">
        <authorList>
            <person name="Ferguson B K."/>
        </authorList>
    </citation>
    <scope>NUCLEOTIDE SEQUENCE [LARGE SCALE GENOMIC DNA]</scope>
</reference>
<protein>
    <submittedName>
        <fullName evidence="2">Uncharacterized protein</fullName>
    </submittedName>
</protein>
<dbReference type="Proteomes" id="UP000479190">
    <property type="component" value="Unassembled WGS sequence"/>
</dbReference>
<feature type="region of interest" description="Disordered" evidence="1">
    <location>
        <begin position="287"/>
        <end position="374"/>
    </location>
</feature>
<feature type="compositionally biased region" description="Low complexity" evidence="1">
    <location>
        <begin position="287"/>
        <end position="300"/>
    </location>
</feature>
<evidence type="ECO:0000313" key="2">
    <source>
        <dbReference type="EMBL" id="CAB0033185.1"/>
    </source>
</evidence>
<accession>A0A6H5I9R1</accession>
<dbReference type="AlphaFoldDB" id="A0A6H5I9R1"/>
<feature type="compositionally biased region" description="Basic residues" evidence="1">
    <location>
        <begin position="340"/>
        <end position="349"/>
    </location>
</feature>
<organism evidence="2 3">
    <name type="scientific">Trichogramma brassicae</name>
    <dbReference type="NCBI Taxonomy" id="86971"/>
    <lineage>
        <taxon>Eukaryota</taxon>
        <taxon>Metazoa</taxon>
        <taxon>Ecdysozoa</taxon>
        <taxon>Arthropoda</taxon>
        <taxon>Hexapoda</taxon>
        <taxon>Insecta</taxon>
        <taxon>Pterygota</taxon>
        <taxon>Neoptera</taxon>
        <taxon>Endopterygota</taxon>
        <taxon>Hymenoptera</taxon>
        <taxon>Apocrita</taxon>
        <taxon>Proctotrupomorpha</taxon>
        <taxon>Chalcidoidea</taxon>
        <taxon>Trichogrammatidae</taxon>
        <taxon>Trichogramma</taxon>
    </lineage>
</organism>
<feature type="compositionally biased region" description="Polar residues" evidence="1">
    <location>
        <begin position="214"/>
        <end position="228"/>
    </location>
</feature>
<evidence type="ECO:0000256" key="1">
    <source>
        <dbReference type="SAM" id="MobiDB-lite"/>
    </source>
</evidence>
<keyword evidence="3" id="KW-1185">Reference proteome</keyword>
<proteinExistence type="predicted"/>
<evidence type="ECO:0000313" key="3">
    <source>
        <dbReference type="Proteomes" id="UP000479190"/>
    </source>
</evidence>